<dbReference type="InterPro" id="IPR036915">
    <property type="entry name" value="Cyclin-like_sf"/>
</dbReference>
<keyword evidence="3" id="KW-0131">Cell cycle</keyword>
<dbReference type="OrthoDB" id="5590282at2759"/>
<dbReference type="EMBL" id="CAKKLH010000190">
    <property type="protein sequence ID" value="CAH0105562.1"/>
    <property type="molecule type" value="Genomic_DNA"/>
</dbReference>
<dbReference type="InterPro" id="IPR013763">
    <property type="entry name" value="Cyclin-like_dom"/>
</dbReference>
<evidence type="ECO:0000259" key="6">
    <source>
        <dbReference type="SMART" id="SM00385"/>
    </source>
</evidence>
<organism evidence="8 9">
    <name type="scientific">Daphnia galeata</name>
    <dbReference type="NCBI Taxonomy" id="27404"/>
    <lineage>
        <taxon>Eukaryota</taxon>
        <taxon>Metazoa</taxon>
        <taxon>Ecdysozoa</taxon>
        <taxon>Arthropoda</taxon>
        <taxon>Crustacea</taxon>
        <taxon>Branchiopoda</taxon>
        <taxon>Diplostraca</taxon>
        <taxon>Cladocera</taxon>
        <taxon>Anomopoda</taxon>
        <taxon>Daphniidae</taxon>
        <taxon>Daphnia</taxon>
    </lineage>
</organism>
<feature type="compositionally biased region" description="Basic and acidic residues" evidence="5">
    <location>
        <begin position="32"/>
        <end position="47"/>
    </location>
</feature>
<dbReference type="InterPro" id="IPR006671">
    <property type="entry name" value="Cyclin_N"/>
</dbReference>
<proteinExistence type="inferred from homology"/>
<dbReference type="InterPro" id="IPR039361">
    <property type="entry name" value="Cyclin"/>
</dbReference>
<dbReference type="CDD" id="cd20519">
    <property type="entry name" value="CYCLIN_CCNE_rpt1"/>
    <property type="match status" value="1"/>
</dbReference>
<dbReference type="SMART" id="SM01332">
    <property type="entry name" value="Cyclin_C"/>
    <property type="match status" value="1"/>
</dbReference>
<feature type="domain" description="Cyclin-like" evidence="6">
    <location>
        <begin position="154"/>
        <end position="239"/>
    </location>
</feature>
<dbReference type="AlphaFoldDB" id="A0A8J2RTC7"/>
<dbReference type="InterPro" id="IPR048258">
    <property type="entry name" value="Cyclins_cyclin-box"/>
</dbReference>
<dbReference type="Gene3D" id="1.10.472.10">
    <property type="entry name" value="Cyclin-like"/>
    <property type="match status" value="2"/>
</dbReference>
<evidence type="ECO:0000259" key="7">
    <source>
        <dbReference type="SMART" id="SM01332"/>
    </source>
</evidence>
<evidence type="ECO:0000256" key="1">
    <source>
        <dbReference type="ARBA" id="ARBA00022618"/>
    </source>
</evidence>
<name>A0A8J2RTC7_9CRUS</name>
<gene>
    <name evidence="8" type="ORF">DGAL_LOCUS8618</name>
</gene>
<comment type="caution">
    <text evidence="8">The sequence shown here is derived from an EMBL/GenBank/DDBJ whole genome shotgun (WGS) entry which is preliminary data.</text>
</comment>
<dbReference type="PANTHER" id="PTHR10177">
    <property type="entry name" value="CYCLINS"/>
    <property type="match status" value="1"/>
</dbReference>
<evidence type="ECO:0000313" key="8">
    <source>
        <dbReference type="EMBL" id="CAH0105562.1"/>
    </source>
</evidence>
<dbReference type="Proteomes" id="UP000789390">
    <property type="component" value="Unassembled WGS sequence"/>
</dbReference>
<feature type="region of interest" description="Disordered" evidence="5">
    <location>
        <begin position="392"/>
        <end position="427"/>
    </location>
</feature>
<sequence length="468" mass="52757">MSRGGCRGSRKRESLPGQKLLPGILGHKRKSETHVEDYENDMREMRARQPYRQQQSWEENAGWETSSQSSSLASTSTSKYILDSLLQKKLFFRRLAVESSFSASRDSPFPKFSWADPDEVWNSLCRKDRLYKRNHDYILAHPSLQPRMRAILLDWLVEVCEVYRLHRETYHLALDFVDRYLATQSDIPKQQLQLIGIAALFIAAKIEEIYPPKLNEFAYVTDGACSEAEIMMKELVIMKSLNWELSPATANCWLGIYMQLANALSEKEELESKENSSRMETKQFSSHTFVQAARLLDLCTMDILSLRYTYSAIAASAVYHIVGERVALQCSGYSWEDISSCIYWMAPFALTLREAGPVEIKTFPQISLEDTHNIQTHNVDLSILEAAQSRLTESGASPPSPASVPLGMLTPPQSKNKGRTSVPLSPVNTNTIANAVVLTPSTLNSESPRCSTITSEWNDDAQSAVSYS</sequence>
<dbReference type="GO" id="GO:0051301">
    <property type="term" value="P:cell division"/>
    <property type="evidence" value="ECO:0007669"/>
    <property type="project" value="UniProtKB-KW"/>
</dbReference>
<evidence type="ECO:0000256" key="4">
    <source>
        <dbReference type="RuleBase" id="RU000383"/>
    </source>
</evidence>
<dbReference type="SMART" id="SM00385">
    <property type="entry name" value="CYCLIN"/>
    <property type="match status" value="1"/>
</dbReference>
<dbReference type="FunFam" id="1.10.472.10:FF:000001">
    <property type="entry name" value="G2/mitotic-specific cyclin"/>
    <property type="match status" value="1"/>
</dbReference>
<feature type="region of interest" description="Disordered" evidence="5">
    <location>
        <begin position="441"/>
        <end position="468"/>
    </location>
</feature>
<evidence type="ECO:0000256" key="2">
    <source>
        <dbReference type="ARBA" id="ARBA00023127"/>
    </source>
</evidence>
<dbReference type="Pfam" id="PF02984">
    <property type="entry name" value="Cyclin_C"/>
    <property type="match status" value="1"/>
</dbReference>
<keyword evidence="2 4" id="KW-0195">Cyclin</keyword>
<dbReference type="GO" id="GO:0000278">
    <property type="term" value="P:mitotic cell cycle"/>
    <property type="evidence" value="ECO:0007669"/>
    <property type="project" value="UniProtKB-ARBA"/>
</dbReference>
<comment type="similarity">
    <text evidence="4">Belongs to the cyclin family.</text>
</comment>
<dbReference type="InterPro" id="IPR004367">
    <property type="entry name" value="Cyclin_C-dom"/>
</dbReference>
<dbReference type="CDD" id="cd20520">
    <property type="entry name" value="CYCLIN_CCNE_rpt2"/>
    <property type="match status" value="1"/>
</dbReference>
<evidence type="ECO:0000256" key="5">
    <source>
        <dbReference type="SAM" id="MobiDB-lite"/>
    </source>
</evidence>
<reference evidence="8" key="1">
    <citation type="submission" date="2021-11" db="EMBL/GenBank/DDBJ databases">
        <authorList>
            <person name="Schell T."/>
        </authorList>
    </citation>
    <scope>NUCLEOTIDE SEQUENCE</scope>
    <source>
        <strain evidence="8">M5</strain>
    </source>
</reference>
<evidence type="ECO:0008006" key="10">
    <source>
        <dbReference type="Google" id="ProtNLM"/>
    </source>
</evidence>
<dbReference type="Pfam" id="PF00134">
    <property type="entry name" value="Cyclin_N"/>
    <property type="match status" value="1"/>
</dbReference>
<dbReference type="SUPFAM" id="SSF47954">
    <property type="entry name" value="Cyclin-like"/>
    <property type="match status" value="2"/>
</dbReference>
<keyword evidence="1" id="KW-0132">Cell division</keyword>
<evidence type="ECO:0000313" key="9">
    <source>
        <dbReference type="Proteomes" id="UP000789390"/>
    </source>
</evidence>
<evidence type="ECO:0000256" key="3">
    <source>
        <dbReference type="ARBA" id="ARBA00023306"/>
    </source>
</evidence>
<feature type="region of interest" description="Disordered" evidence="5">
    <location>
        <begin position="1"/>
        <end position="70"/>
    </location>
</feature>
<keyword evidence="9" id="KW-1185">Reference proteome</keyword>
<protein>
    <recommendedName>
        <fullName evidence="10">Cyclin N-terminal domain-containing protein</fullName>
    </recommendedName>
</protein>
<feature type="domain" description="Cyclin C-terminal" evidence="7">
    <location>
        <begin position="248"/>
        <end position="380"/>
    </location>
</feature>
<accession>A0A8J2RTC7</accession>
<dbReference type="PROSITE" id="PS00292">
    <property type="entry name" value="CYCLINS"/>
    <property type="match status" value="1"/>
</dbReference>